<accession>A0A2M7BYI8</accession>
<dbReference type="EMBL" id="PEUV01000017">
    <property type="protein sequence ID" value="PIV12752.1"/>
    <property type="molecule type" value="Genomic_DNA"/>
</dbReference>
<protein>
    <submittedName>
        <fullName evidence="1">Uncharacterized protein</fullName>
    </submittedName>
</protein>
<dbReference type="Proteomes" id="UP000230324">
    <property type="component" value="Unassembled WGS sequence"/>
</dbReference>
<sequence>GGPDRGYIYTVNSNLDWGQDLKRLKNWVDEKNIDKIYIDYFGGGDAKYYLKEKFAPWWGQKDPKELPKGSYLAVSVTFLQGGRGEPGPGFEQPTGYYQWLSFYQPVAKIGYSIFVYQIDPAPLLP</sequence>
<name>A0A2M7BYI8_9BACT</name>
<feature type="non-terminal residue" evidence="1">
    <location>
        <position position="1"/>
    </location>
</feature>
<dbReference type="AlphaFoldDB" id="A0A2M7BYI8"/>
<evidence type="ECO:0000313" key="1">
    <source>
        <dbReference type="EMBL" id="PIV12752.1"/>
    </source>
</evidence>
<gene>
    <name evidence="1" type="ORF">COS47_00810</name>
</gene>
<evidence type="ECO:0000313" key="2">
    <source>
        <dbReference type="Proteomes" id="UP000230324"/>
    </source>
</evidence>
<reference evidence="2" key="1">
    <citation type="submission" date="2017-09" db="EMBL/GenBank/DDBJ databases">
        <title>Depth-based differentiation of microbial function through sediment-hosted aquifers and enrichment of novel symbionts in the deep terrestrial subsurface.</title>
        <authorList>
            <person name="Probst A.J."/>
            <person name="Ladd B."/>
            <person name="Jarett J.K."/>
            <person name="Geller-Mcgrath D.E."/>
            <person name="Sieber C.M.K."/>
            <person name="Emerson J.B."/>
            <person name="Anantharaman K."/>
            <person name="Thomas B.C."/>
            <person name="Malmstrom R."/>
            <person name="Stieglmeier M."/>
            <person name="Klingl A."/>
            <person name="Woyke T."/>
            <person name="Ryan C.M."/>
            <person name="Banfield J.F."/>
        </authorList>
    </citation>
    <scope>NUCLEOTIDE SEQUENCE [LARGE SCALE GENOMIC DNA]</scope>
</reference>
<organism evidence="1 2">
    <name type="scientific">Candidatus Nealsonbacteria bacterium CG03_land_8_20_14_0_80_36_12</name>
    <dbReference type="NCBI Taxonomy" id="1974701"/>
    <lineage>
        <taxon>Bacteria</taxon>
        <taxon>Candidatus Nealsoniibacteriota</taxon>
    </lineage>
</organism>
<comment type="caution">
    <text evidence="1">The sequence shown here is derived from an EMBL/GenBank/DDBJ whole genome shotgun (WGS) entry which is preliminary data.</text>
</comment>
<proteinExistence type="predicted"/>